<name>A0A1N6MYV1_9GAMM</name>
<dbReference type="EMBL" id="FTLG01000193">
    <property type="protein sequence ID" value="SIP74048.1"/>
    <property type="molecule type" value="Genomic_DNA"/>
</dbReference>
<evidence type="ECO:0000313" key="2">
    <source>
        <dbReference type="EMBL" id="SIP74048.1"/>
    </source>
</evidence>
<organism evidence="2 3">
    <name type="scientific">Xenorhabdus innexi</name>
    <dbReference type="NCBI Taxonomy" id="290109"/>
    <lineage>
        <taxon>Bacteria</taxon>
        <taxon>Pseudomonadati</taxon>
        <taxon>Pseudomonadota</taxon>
        <taxon>Gammaproteobacteria</taxon>
        <taxon>Enterobacterales</taxon>
        <taxon>Morganellaceae</taxon>
        <taxon>Xenorhabdus</taxon>
    </lineage>
</organism>
<dbReference type="RefSeq" id="WP_222419576.1">
    <property type="nucleotide sequence ID" value="NZ_CAWNQC010000264.1"/>
</dbReference>
<accession>A0A1N6MYV1</accession>
<reference evidence="3" key="1">
    <citation type="submission" date="2016-12" db="EMBL/GenBank/DDBJ databases">
        <authorList>
            <person name="Gaudriault S."/>
        </authorList>
    </citation>
    <scope>NUCLEOTIDE SEQUENCE [LARGE SCALE GENOMIC DNA]</scope>
    <source>
        <strain evidence="3">HGB1681 (deposited as PTA-6826 in the American Type Culture Collection)</strain>
    </source>
</reference>
<proteinExistence type="predicted"/>
<feature type="transmembrane region" description="Helical" evidence="1">
    <location>
        <begin position="6"/>
        <end position="26"/>
    </location>
</feature>
<protein>
    <submittedName>
        <fullName evidence="2">Putative permease perM</fullName>
    </submittedName>
</protein>
<keyword evidence="1" id="KW-0812">Transmembrane</keyword>
<keyword evidence="1" id="KW-0472">Membrane</keyword>
<evidence type="ECO:0000313" key="3">
    <source>
        <dbReference type="Proteomes" id="UP000196435"/>
    </source>
</evidence>
<dbReference type="AlphaFoldDB" id="A0A1N6MYV1"/>
<gene>
    <name evidence="2" type="ORF">XIS1_500003</name>
</gene>
<evidence type="ECO:0000256" key="1">
    <source>
        <dbReference type="SAM" id="Phobius"/>
    </source>
</evidence>
<dbReference type="Proteomes" id="UP000196435">
    <property type="component" value="Unassembled WGS sequence"/>
</dbReference>
<sequence length="75" mass="8797">MFVTIVFTIFMRLSVWIILIVTPTVWQQRANLFSDLPSSLNRFNKYAQTFPSHYPVLIDAGIIDMFAENLRNNFL</sequence>
<keyword evidence="1" id="KW-1133">Transmembrane helix</keyword>